<feature type="compositionally biased region" description="Basic and acidic residues" evidence="1">
    <location>
        <begin position="76"/>
        <end position="86"/>
    </location>
</feature>
<accession>A0AAW2XQM0</accession>
<evidence type="ECO:0000313" key="2">
    <source>
        <dbReference type="EMBL" id="KAL0455071.1"/>
    </source>
</evidence>
<reference evidence="2" key="2">
    <citation type="journal article" date="2024" name="Plant">
        <title>Genomic evolution and insights into agronomic trait innovations of Sesamum species.</title>
        <authorList>
            <person name="Miao H."/>
            <person name="Wang L."/>
            <person name="Qu L."/>
            <person name="Liu H."/>
            <person name="Sun Y."/>
            <person name="Le M."/>
            <person name="Wang Q."/>
            <person name="Wei S."/>
            <person name="Zheng Y."/>
            <person name="Lin W."/>
            <person name="Duan Y."/>
            <person name="Cao H."/>
            <person name="Xiong S."/>
            <person name="Wang X."/>
            <person name="Wei L."/>
            <person name="Li C."/>
            <person name="Ma Q."/>
            <person name="Ju M."/>
            <person name="Zhao R."/>
            <person name="Li G."/>
            <person name="Mu C."/>
            <person name="Tian Q."/>
            <person name="Mei H."/>
            <person name="Zhang T."/>
            <person name="Gao T."/>
            <person name="Zhang H."/>
        </authorList>
    </citation>
    <scope>NUCLEOTIDE SEQUENCE</scope>
    <source>
        <strain evidence="2">KEN1</strain>
    </source>
</reference>
<reference evidence="2" key="1">
    <citation type="submission" date="2020-06" db="EMBL/GenBank/DDBJ databases">
        <authorList>
            <person name="Li T."/>
            <person name="Hu X."/>
            <person name="Zhang T."/>
            <person name="Song X."/>
            <person name="Zhang H."/>
            <person name="Dai N."/>
            <person name="Sheng W."/>
            <person name="Hou X."/>
            <person name="Wei L."/>
        </authorList>
    </citation>
    <scope>NUCLEOTIDE SEQUENCE</scope>
    <source>
        <strain evidence="2">KEN1</strain>
        <tissue evidence="2">Leaf</tissue>
    </source>
</reference>
<name>A0AAW2XQM0_9LAMI</name>
<organism evidence="2">
    <name type="scientific">Sesamum latifolium</name>
    <dbReference type="NCBI Taxonomy" id="2727402"/>
    <lineage>
        <taxon>Eukaryota</taxon>
        <taxon>Viridiplantae</taxon>
        <taxon>Streptophyta</taxon>
        <taxon>Embryophyta</taxon>
        <taxon>Tracheophyta</taxon>
        <taxon>Spermatophyta</taxon>
        <taxon>Magnoliopsida</taxon>
        <taxon>eudicotyledons</taxon>
        <taxon>Gunneridae</taxon>
        <taxon>Pentapetalae</taxon>
        <taxon>asterids</taxon>
        <taxon>lamiids</taxon>
        <taxon>Lamiales</taxon>
        <taxon>Pedaliaceae</taxon>
        <taxon>Sesamum</taxon>
    </lineage>
</organism>
<dbReference type="EMBL" id="JACGWN010000003">
    <property type="protein sequence ID" value="KAL0455071.1"/>
    <property type="molecule type" value="Genomic_DNA"/>
</dbReference>
<feature type="compositionally biased region" description="Basic and acidic residues" evidence="1">
    <location>
        <begin position="11"/>
        <end position="20"/>
    </location>
</feature>
<feature type="compositionally biased region" description="Polar residues" evidence="1">
    <location>
        <begin position="1"/>
        <end position="10"/>
    </location>
</feature>
<gene>
    <name evidence="2" type="ORF">Slati_0846300</name>
</gene>
<dbReference type="AlphaFoldDB" id="A0AAW2XQM0"/>
<feature type="region of interest" description="Disordered" evidence="1">
    <location>
        <begin position="1"/>
        <end position="116"/>
    </location>
</feature>
<feature type="compositionally biased region" description="Acidic residues" evidence="1">
    <location>
        <begin position="87"/>
        <end position="111"/>
    </location>
</feature>
<comment type="caution">
    <text evidence="2">The sequence shown here is derived from an EMBL/GenBank/DDBJ whole genome shotgun (WGS) entry which is preliminary data.</text>
</comment>
<protein>
    <submittedName>
        <fullName evidence="2">Uncharacterized protein</fullName>
    </submittedName>
</protein>
<proteinExistence type="predicted"/>
<feature type="region of interest" description="Disordered" evidence="1">
    <location>
        <begin position="271"/>
        <end position="301"/>
    </location>
</feature>
<sequence length="326" mass="36105">MASPPASSDESSVRFFKEVPTDQDPSKATSRRMGLDPSIFQSGRRRSLRQASATALCLIDEEDVMDEGDEVSGEADEIHEGDKGDEGGDEDDEMNLGEDEGEGSSPGEEEREAPRSLVDWGSCNLRSSDVDWLILDFHIPSSFVFYTPVPTSRPLFSLANCLSFFIAQMRLGLRFPIPTFYFDIACFFQVPLNQLVPNSFRVLARAPPYVDVGERSAALHSLLENLNEDLYDCRFLIVGKLLGHFGLGSRVEPLGDSLNVMFGKLLRNHSGGGRGGGTSPSRSHRGSPSSSESKEKRPAPFSWGCSWRVFEEVENELLKHSSFKFH</sequence>
<feature type="compositionally biased region" description="Acidic residues" evidence="1">
    <location>
        <begin position="59"/>
        <end position="75"/>
    </location>
</feature>
<evidence type="ECO:0000256" key="1">
    <source>
        <dbReference type="SAM" id="MobiDB-lite"/>
    </source>
</evidence>